<accession>A0A386HQL1</accession>
<dbReference type="Pfam" id="PF14359">
    <property type="entry name" value="DUF4406"/>
    <property type="match status" value="1"/>
</dbReference>
<keyword evidence="2" id="KW-1185">Reference proteome</keyword>
<evidence type="ECO:0000313" key="2">
    <source>
        <dbReference type="Proteomes" id="UP000266118"/>
    </source>
</evidence>
<dbReference type="Proteomes" id="UP000266118">
    <property type="component" value="Chromosome"/>
</dbReference>
<dbReference type="InterPro" id="IPR025518">
    <property type="entry name" value="DUF4406"/>
</dbReference>
<gene>
    <name evidence="1" type="ORF">D6B99_11825</name>
</gene>
<dbReference type="RefSeq" id="WP_119988673.1">
    <property type="nucleotide sequence ID" value="NZ_CP032489.1"/>
</dbReference>
<dbReference type="OrthoDB" id="1149194at2"/>
<organism evidence="1 2">
    <name type="scientific">Arachidicoccus soli</name>
    <dbReference type="NCBI Taxonomy" id="2341117"/>
    <lineage>
        <taxon>Bacteria</taxon>
        <taxon>Pseudomonadati</taxon>
        <taxon>Bacteroidota</taxon>
        <taxon>Chitinophagia</taxon>
        <taxon>Chitinophagales</taxon>
        <taxon>Chitinophagaceae</taxon>
        <taxon>Arachidicoccus</taxon>
    </lineage>
</organism>
<dbReference type="AlphaFoldDB" id="A0A386HQL1"/>
<sequence>MKTIYIAGKIKGLSFDEVVKKFATAQTKLEAEGYNVINPIELLIKQNWNRRDCNLPPLSEEKDRSEILKMDIYHLTTFCNAIYLLSDWMDSRGAAMEFHIANVLGLEILAQDGCEYCVEMDIKAGKKVAVDA</sequence>
<protein>
    <submittedName>
        <fullName evidence="1">DUF4406 domain-containing protein</fullName>
    </submittedName>
</protein>
<dbReference type="Gene3D" id="3.40.50.10400">
    <property type="entry name" value="Hypothetical protein PA1492"/>
    <property type="match status" value="1"/>
</dbReference>
<evidence type="ECO:0000313" key="1">
    <source>
        <dbReference type="EMBL" id="AYD48227.1"/>
    </source>
</evidence>
<dbReference type="KEGG" id="ark:D6B99_11825"/>
<dbReference type="SUPFAM" id="SSF52309">
    <property type="entry name" value="N-(deoxy)ribosyltransferase-like"/>
    <property type="match status" value="1"/>
</dbReference>
<dbReference type="EMBL" id="CP032489">
    <property type="protein sequence ID" value="AYD48227.1"/>
    <property type="molecule type" value="Genomic_DNA"/>
</dbReference>
<proteinExistence type="predicted"/>
<reference evidence="1 2" key="1">
    <citation type="submission" date="2018-09" db="EMBL/GenBank/DDBJ databases">
        <title>Arachidicoccus sp. nov., a bacterium isolated from soil.</title>
        <authorList>
            <person name="Weon H.-Y."/>
            <person name="Kwon S.-W."/>
            <person name="Lee S.A."/>
        </authorList>
    </citation>
    <scope>NUCLEOTIDE SEQUENCE [LARGE SCALE GENOMIC DNA]</scope>
    <source>
        <strain evidence="1 2">KIS59-12</strain>
    </source>
</reference>
<name>A0A386HQL1_9BACT</name>